<dbReference type="InterPro" id="IPR001764">
    <property type="entry name" value="Glyco_hydro_3_N"/>
</dbReference>
<dbReference type="PRINTS" id="PR00133">
    <property type="entry name" value="GLHYDRLASE3"/>
</dbReference>
<dbReference type="Proteomes" id="UP000830401">
    <property type="component" value="Chromosome"/>
</dbReference>
<keyword evidence="7" id="KW-0472">Membrane</keyword>
<keyword evidence="6" id="KW-0326">Glycosidase</keyword>
<gene>
    <name evidence="10" type="ORF">MUN86_07205</name>
</gene>
<accession>A0ABY4G9R7</accession>
<evidence type="ECO:0000256" key="3">
    <source>
        <dbReference type="ARBA" id="ARBA00012744"/>
    </source>
</evidence>
<keyword evidence="4" id="KW-0732">Signal</keyword>
<comment type="catalytic activity">
    <reaction evidence="1">
        <text>Hydrolysis of terminal, non-reducing beta-D-glucosyl residues with release of beta-D-glucose.</text>
        <dbReference type="EC" id="3.2.1.21"/>
    </reaction>
</comment>
<reference evidence="10" key="1">
    <citation type="submission" date="2022-04" db="EMBL/GenBank/DDBJ databases">
        <title>Hymenobacter sp. isolated from the air.</title>
        <authorList>
            <person name="Won M."/>
            <person name="Lee C.-M."/>
            <person name="Woen H.-Y."/>
            <person name="Kwon S.-W."/>
        </authorList>
    </citation>
    <scope>NUCLEOTIDE SEQUENCE</scope>
    <source>
        <strain evidence="10">5420S-77</strain>
    </source>
</reference>
<dbReference type="PANTHER" id="PTHR30620">
    <property type="entry name" value="PERIPLASMIC BETA-GLUCOSIDASE-RELATED"/>
    <property type="match status" value="1"/>
</dbReference>
<dbReference type="Gene3D" id="3.20.20.300">
    <property type="entry name" value="Glycoside hydrolase, family 3, N-terminal domain"/>
    <property type="match status" value="1"/>
</dbReference>
<dbReference type="InterPro" id="IPR036962">
    <property type="entry name" value="Glyco_hydro_3_N_sf"/>
</dbReference>
<dbReference type="Pfam" id="PF00933">
    <property type="entry name" value="Glyco_hydro_3"/>
    <property type="match status" value="1"/>
</dbReference>
<keyword evidence="7" id="KW-1133">Transmembrane helix</keyword>
<evidence type="ECO:0000313" key="11">
    <source>
        <dbReference type="Proteomes" id="UP000830401"/>
    </source>
</evidence>
<dbReference type="InterPro" id="IPR002772">
    <property type="entry name" value="Glyco_hydro_3_C"/>
</dbReference>
<evidence type="ECO:0000313" key="10">
    <source>
        <dbReference type="EMBL" id="UOQ67643.1"/>
    </source>
</evidence>
<keyword evidence="5 10" id="KW-0378">Hydrolase</keyword>
<feature type="transmembrane region" description="Helical" evidence="7">
    <location>
        <begin position="26"/>
        <end position="45"/>
    </location>
</feature>
<evidence type="ECO:0000259" key="8">
    <source>
        <dbReference type="Pfam" id="PF00933"/>
    </source>
</evidence>
<keyword evidence="7" id="KW-0812">Transmembrane</keyword>
<dbReference type="GO" id="GO:0016787">
    <property type="term" value="F:hydrolase activity"/>
    <property type="evidence" value="ECO:0007669"/>
    <property type="project" value="UniProtKB-KW"/>
</dbReference>
<dbReference type="RefSeq" id="WP_245123494.1">
    <property type="nucleotide sequence ID" value="NZ_CP095061.1"/>
</dbReference>
<evidence type="ECO:0000259" key="9">
    <source>
        <dbReference type="Pfam" id="PF01915"/>
    </source>
</evidence>
<evidence type="ECO:0000256" key="1">
    <source>
        <dbReference type="ARBA" id="ARBA00000448"/>
    </source>
</evidence>
<dbReference type="EMBL" id="CP095061">
    <property type="protein sequence ID" value="UOQ67643.1"/>
    <property type="molecule type" value="Genomic_DNA"/>
</dbReference>
<dbReference type="Gene3D" id="3.40.50.1700">
    <property type="entry name" value="Glycoside hydrolase family 3 C-terminal domain"/>
    <property type="match status" value="1"/>
</dbReference>
<protein>
    <recommendedName>
        <fullName evidence="3">beta-glucosidase</fullName>
        <ecNumber evidence="3">3.2.1.21</ecNumber>
    </recommendedName>
</protein>
<dbReference type="InterPro" id="IPR036881">
    <property type="entry name" value="Glyco_hydro_3_C_sf"/>
</dbReference>
<evidence type="ECO:0000256" key="6">
    <source>
        <dbReference type="ARBA" id="ARBA00023295"/>
    </source>
</evidence>
<name>A0ABY4G9R7_9BACT</name>
<evidence type="ECO:0000256" key="7">
    <source>
        <dbReference type="SAM" id="Phobius"/>
    </source>
</evidence>
<dbReference type="EC" id="3.2.1.21" evidence="3"/>
<dbReference type="PANTHER" id="PTHR30620:SF16">
    <property type="entry name" value="LYSOSOMAL BETA GLUCOSIDASE"/>
    <property type="match status" value="1"/>
</dbReference>
<comment type="similarity">
    <text evidence="2">Belongs to the glycosyl hydrolase 3 family.</text>
</comment>
<dbReference type="InterPro" id="IPR017853">
    <property type="entry name" value="GH"/>
</dbReference>
<evidence type="ECO:0000256" key="2">
    <source>
        <dbReference type="ARBA" id="ARBA00005336"/>
    </source>
</evidence>
<sequence>MKTVVEMFHGLIVTAQTAMHRRQKTCVTASVGIVVLVFLGAFQTLRQPARAKVEQPVLGSRSAKTLEVGGLKFKDLNKNGRLDLYEDWRLPAEARAQDLVAHMSIAEKVGFMLISSTRLQNDWAFEAPKNKEPITSQFNEEDLVTSTNMFTRKQLPVPIMTAAGTTKAVTQFHQRHFILRANVSARTTAEWANRLQALCESQPLGIPAIVASNPRNHITTAAAVGTSVGTTAFSKWPGELGLSAMRDLKLTREFADIARQEWAAVGLRKGYMYMADLSTEPRWQRVDGTFGENAEWVAQMITQVVLGFQGPTLSPTSVALTTKHFPGGGAGEGGQDPHFDWGKKEVFPGGQFQNNLIPFKAAIKAGTSAIMPYYSMPVGTKYEQIAYAYNKAVIKDLLRTELGFKGIINSDTGPIEMMPWGAEELTITQRYHRALQAGVNLFSGTADPAELLKTVEGNPDDVPLINDSVRRLLLEKFALGLFENPYVDEVAAETIVNNPKSAARAAVALRKSIVLLRNDVKALPLKAKTKVYFESYQKGGNAPATGAGEVYAAKGNSYPVEFVSTPEAADVVLLWLKPMSKSLFASDGSPLYLSLSKNAVEVPYIKALMAKKPTILAVNYSNPWVIDEVYNASTKSRCQGVLATFGTTPEALLDVVTGKFNPTGKMPFTTPVSEEVVQKQQEDVPGYKEAPGYALFKYDEGLSYPGNQ</sequence>
<evidence type="ECO:0000256" key="4">
    <source>
        <dbReference type="ARBA" id="ARBA00022729"/>
    </source>
</evidence>
<dbReference type="SUPFAM" id="SSF52279">
    <property type="entry name" value="Beta-D-glucan exohydrolase, C-terminal domain"/>
    <property type="match status" value="1"/>
</dbReference>
<dbReference type="Pfam" id="PF01915">
    <property type="entry name" value="Glyco_hydro_3_C"/>
    <property type="match status" value="1"/>
</dbReference>
<proteinExistence type="inferred from homology"/>
<dbReference type="InterPro" id="IPR051915">
    <property type="entry name" value="Cellulose_Degrad_GH3"/>
</dbReference>
<feature type="domain" description="Glycoside hydrolase family 3 C-terminal" evidence="9">
    <location>
        <begin position="513"/>
        <end position="704"/>
    </location>
</feature>
<feature type="domain" description="Glycoside hydrolase family 3 N-terminal" evidence="8">
    <location>
        <begin position="182"/>
        <end position="472"/>
    </location>
</feature>
<dbReference type="SUPFAM" id="SSF51445">
    <property type="entry name" value="(Trans)glycosidases"/>
    <property type="match status" value="1"/>
</dbReference>
<evidence type="ECO:0000256" key="5">
    <source>
        <dbReference type="ARBA" id="ARBA00022801"/>
    </source>
</evidence>
<organism evidence="10 11">
    <name type="scientific">Hymenobacter volaticus</name>
    <dbReference type="NCBI Taxonomy" id="2932254"/>
    <lineage>
        <taxon>Bacteria</taxon>
        <taxon>Pseudomonadati</taxon>
        <taxon>Bacteroidota</taxon>
        <taxon>Cytophagia</taxon>
        <taxon>Cytophagales</taxon>
        <taxon>Hymenobacteraceae</taxon>
        <taxon>Hymenobacter</taxon>
    </lineage>
</organism>
<keyword evidence="11" id="KW-1185">Reference proteome</keyword>